<dbReference type="InterPro" id="IPR009327">
    <property type="entry name" value="Cupin_DUF985"/>
</dbReference>
<dbReference type="InterPro" id="IPR014710">
    <property type="entry name" value="RmlC-like_jellyroll"/>
</dbReference>
<evidence type="ECO:0000313" key="3">
    <source>
        <dbReference type="Proteomes" id="UP001363460"/>
    </source>
</evidence>
<protein>
    <submittedName>
        <fullName evidence="2">Cupin domain-containing protein</fullName>
    </submittedName>
</protein>
<dbReference type="RefSeq" id="WP_338578206.1">
    <property type="nucleotide sequence ID" value="NZ_CP146369.1"/>
</dbReference>
<name>A0ABZ2IE75_9CAUL</name>
<gene>
    <name evidence="2" type="ORF">V8J38_05460</name>
</gene>
<dbReference type="Proteomes" id="UP001363460">
    <property type="component" value="Chromosome"/>
</dbReference>
<reference evidence="2 3" key="1">
    <citation type="submission" date="2024-02" db="EMBL/GenBank/DDBJ databases">
        <title>Distribution and functional of Brevundimonas-related endobacteria within Verticillium dahliae.</title>
        <authorList>
            <person name="Zeng H."/>
        </authorList>
    </citation>
    <scope>NUCLEOTIDE SEQUENCE [LARGE SCALE GENOMIC DNA]</scope>
    <source>
        <strain evidence="2 3">TRM 44200</strain>
    </source>
</reference>
<dbReference type="InterPro" id="IPR011051">
    <property type="entry name" value="RmlC_Cupin_sf"/>
</dbReference>
<sequence>MEGADFTLEEVVESLGLRPLGDGGWGRLMGAGTSEPGETVGAYRLLTPDAPSDWRAIEVEELWTAYMGAPLEVELATETGVRRETLAAGSGLWVTISPGGWLRTRAVGGWCLAGRIGTEQSRHG</sequence>
<organism evidence="2 3">
    <name type="scientific">Brevundimonas olei</name>
    <dbReference type="NCBI Taxonomy" id="657642"/>
    <lineage>
        <taxon>Bacteria</taxon>
        <taxon>Pseudomonadati</taxon>
        <taxon>Pseudomonadota</taxon>
        <taxon>Alphaproteobacteria</taxon>
        <taxon>Caulobacterales</taxon>
        <taxon>Caulobacteraceae</taxon>
        <taxon>Brevundimonas</taxon>
    </lineage>
</organism>
<keyword evidence="3" id="KW-1185">Reference proteome</keyword>
<dbReference type="EMBL" id="CP146369">
    <property type="protein sequence ID" value="WWT55890.1"/>
    <property type="molecule type" value="Genomic_DNA"/>
</dbReference>
<feature type="domain" description="DUF985" evidence="1">
    <location>
        <begin position="10"/>
        <end position="114"/>
    </location>
</feature>
<accession>A0ABZ2IE75</accession>
<evidence type="ECO:0000259" key="1">
    <source>
        <dbReference type="Pfam" id="PF06172"/>
    </source>
</evidence>
<dbReference type="SUPFAM" id="SSF51182">
    <property type="entry name" value="RmlC-like cupins"/>
    <property type="match status" value="1"/>
</dbReference>
<dbReference type="Gene3D" id="2.60.120.10">
    <property type="entry name" value="Jelly Rolls"/>
    <property type="match status" value="1"/>
</dbReference>
<proteinExistence type="predicted"/>
<dbReference type="Pfam" id="PF06172">
    <property type="entry name" value="Cupin_5"/>
    <property type="match status" value="1"/>
</dbReference>
<evidence type="ECO:0000313" key="2">
    <source>
        <dbReference type="EMBL" id="WWT55890.1"/>
    </source>
</evidence>